<accession>A0A5S5BW09</accession>
<keyword evidence="3" id="KW-1185">Reference proteome</keyword>
<evidence type="ECO:0000313" key="3">
    <source>
        <dbReference type="Proteomes" id="UP000323257"/>
    </source>
</evidence>
<feature type="region of interest" description="Disordered" evidence="1">
    <location>
        <begin position="51"/>
        <end position="75"/>
    </location>
</feature>
<evidence type="ECO:0000256" key="1">
    <source>
        <dbReference type="SAM" id="MobiDB-lite"/>
    </source>
</evidence>
<dbReference type="Proteomes" id="UP000323257">
    <property type="component" value="Unassembled WGS sequence"/>
</dbReference>
<dbReference type="AlphaFoldDB" id="A0A5S5BW09"/>
<name>A0A5S5BW09_9BACL</name>
<organism evidence="2 3">
    <name type="scientific">Paenibacillus methanolicus</name>
    <dbReference type="NCBI Taxonomy" id="582686"/>
    <lineage>
        <taxon>Bacteria</taxon>
        <taxon>Bacillati</taxon>
        <taxon>Bacillota</taxon>
        <taxon>Bacilli</taxon>
        <taxon>Bacillales</taxon>
        <taxon>Paenibacillaceae</taxon>
        <taxon>Paenibacillus</taxon>
    </lineage>
</organism>
<sequence>MQAIISFTLLNFVTNDIIFVTMHIAKPHVPHYNSRVDGIGRVPERTGREYARLSSQEDSPYFNIETDEAKGPEGS</sequence>
<evidence type="ECO:0000313" key="2">
    <source>
        <dbReference type="EMBL" id="TYP69793.1"/>
    </source>
</evidence>
<reference evidence="2 3" key="1">
    <citation type="submission" date="2019-07" db="EMBL/GenBank/DDBJ databases">
        <title>Genomic Encyclopedia of Type Strains, Phase III (KMG-III): the genomes of soil and plant-associated and newly described type strains.</title>
        <authorList>
            <person name="Whitman W."/>
        </authorList>
    </citation>
    <scope>NUCLEOTIDE SEQUENCE [LARGE SCALE GENOMIC DNA]</scope>
    <source>
        <strain evidence="2 3">BL24</strain>
    </source>
</reference>
<comment type="caution">
    <text evidence="2">The sequence shown here is derived from an EMBL/GenBank/DDBJ whole genome shotgun (WGS) entry which is preliminary data.</text>
</comment>
<protein>
    <submittedName>
        <fullName evidence="2">Uncharacterized protein</fullName>
    </submittedName>
</protein>
<proteinExistence type="predicted"/>
<gene>
    <name evidence="2" type="ORF">BCM02_113125</name>
</gene>
<dbReference type="EMBL" id="VNHS01000013">
    <property type="protein sequence ID" value="TYP69793.1"/>
    <property type="molecule type" value="Genomic_DNA"/>
</dbReference>